<protein>
    <submittedName>
        <fullName evidence="2">Uncharacterized protein</fullName>
    </submittedName>
</protein>
<dbReference type="OrthoDB" id="5238363at2759"/>
<organism evidence="2 3">
    <name type="scientific">Paraphaeosphaeria minitans</name>
    <dbReference type="NCBI Taxonomy" id="565426"/>
    <lineage>
        <taxon>Eukaryota</taxon>
        <taxon>Fungi</taxon>
        <taxon>Dikarya</taxon>
        <taxon>Ascomycota</taxon>
        <taxon>Pezizomycotina</taxon>
        <taxon>Dothideomycetes</taxon>
        <taxon>Pleosporomycetidae</taxon>
        <taxon>Pleosporales</taxon>
        <taxon>Massarineae</taxon>
        <taxon>Didymosphaeriaceae</taxon>
        <taxon>Paraphaeosphaeria</taxon>
    </lineage>
</organism>
<evidence type="ECO:0000256" key="1">
    <source>
        <dbReference type="SAM" id="MobiDB-lite"/>
    </source>
</evidence>
<feature type="compositionally biased region" description="Polar residues" evidence="1">
    <location>
        <begin position="204"/>
        <end position="218"/>
    </location>
</feature>
<sequence length="256" mass="29810">MKSIINRFSSFQPTTFKISYSPEYKTYLQHHAANDWLHPLHILRRREMAKRKREALWWHVTTGVDLSRSSVVRSWCRRRLRGAFTEGLKERGFDEFGRLVNVAKLREQKGFERLSERNAVLSLDGSVRLHITPALVTAKYADVRKETADTIHILLEALKDNMQSSYLSDPRPQTRPRRKTFPQSEAPSRSRETASQALPHNRSQEGQMSQFNLPSKAQSRPIRYESNPSNPNPPRSFTRRKTQQPHDNPRSHGRNT</sequence>
<proteinExistence type="predicted"/>
<accession>A0A9P6GPV2</accession>
<name>A0A9P6GPV2_9PLEO</name>
<feature type="compositionally biased region" description="Polar residues" evidence="1">
    <location>
        <begin position="181"/>
        <end position="198"/>
    </location>
</feature>
<dbReference type="AlphaFoldDB" id="A0A9P6GPV2"/>
<evidence type="ECO:0000313" key="2">
    <source>
        <dbReference type="EMBL" id="KAF9738335.1"/>
    </source>
</evidence>
<feature type="region of interest" description="Disordered" evidence="1">
    <location>
        <begin position="164"/>
        <end position="256"/>
    </location>
</feature>
<keyword evidence="3" id="KW-1185">Reference proteome</keyword>
<gene>
    <name evidence="2" type="ORF">PMIN01_03618</name>
</gene>
<reference evidence="2" key="1">
    <citation type="journal article" date="2020" name="Mol. Plant Microbe Interact.">
        <title>Genome Sequence of the Biocontrol Agent Coniothyrium minitans strain Conio (IMI 134523).</title>
        <authorList>
            <person name="Patel D."/>
            <person name="Shittu T.A."/>
            <person name="Baroncelli R."/>
            <person name="Muthumeenakshi S."/>
            <person name="Osborne T.H."/>
            <person name="Janganan T.K."/>
            <person name="Sreenivasaprasad S."/>
        </authorList>
    </citation>
    <scope>NUCLEOTIDE SEQUENCE</scope>
    <source>
        <strain evidence="2">Conio</strain>
    </source>
</reference>
<dbReference type="Proteomes" id="UP000756921">
    <property type="component" value="Unassembled WGS sequence"/>
</dbReference>
<comment type="caution">
    <text evidence="2">The sequence shown here is derived from an EMBL/GenBank/DDBJ whole genome shotgun (WGS) entry which is preliminary data.</text>
</comment>
<evidence type="ECO:0000313" key="3">
    <source>
        <dbReference type="Proteomes" id="UP000756921"/>
    </source>
</evidence>
<dbReference type="EMBL" id="WJXW01000003">
    <property type="protein sequence ID" value="KAF9738335.1"/>
    <property type="molecule type" value="Genomic_DNA"/>
</dbReference>